<protein>
    <submittedName>
        <fullName evidence="3">Uncharacterized protein</fullName>
    </submittedName>
</protein>
<gene>
    <name evidence="3" type="ORF">JJJ17_09425</name>
</gene>
<feature type="signal peptide" evidence="2">
    <location>
        <begin position="1"/>
        <end position="17"/>
    </location>
</feature>
<evidence type="ECO:0000313" key="3">
    <source>
        <dbReference type="EMBL" id="MBK4216145.1"/>
    </source>
</evidence>
<organism evidence="3 4">
    <name type="scientific">Paracoccus caeni</name>
    <dbReference type="NCBI Taxonomy" id="657651"/>
    <lineage>
        <taxon>Bacteria</taxon>
        <taxon>Pseudomonadati</taxon>
        <taxon>Pseudomonadota</taxon>
        <taxon>Alphaproteobacteria</taxon>
        <taxon>Rhodobacterales</taxon>
        <taxon>Paracoccaceae</taxon>
        <taxon>Paracoccus</taxon>
    </lineage>
</organism>
<keyword evidence="4" id="KW-1185">Reference proteome</keyword>
<evidence type="ECO:0000256" key="2">
    <source>
        <dbReference type="SAM" id="SignalP"/>
    </source>
</evidence>
<dbReference type="Proteomes" id="UP000640485">
    <property type="component" value="Unassembled WGS sequence"/>
</dbReference>
<feature type="chain" id="PRO_5037910202" evidence="2">
    <location>
        <begin position="18"/>
        <end position="142"/>
    </location>
</feature>
<dbReference type="AlphaFoldDB" id="A0A934SEZ5"/>
<comment type="caution">
    <text evidence="3">The sequence shown here is derived from an EMBL/GenBank/DDBJ whole genome shotgun (WGS) entry which is preliminary data.</text>
</comment>
<accession>A0A934SEZ5</accession>
<name>A0A934SEZ5_9RHOB</name>
<dbReference type="RefSeq" id="WP_200685720.1">
    <property type="nucleotide sequence ID" value="NZ_JAEPRQ010000002.1"/>
</dbReference>
<reference evidence="3" key="1">
    <citation type="submission" date="2021-01" db="EMBL/GenBank/DDBJ databases">
        <title>Paracoccus amoyensis sp. nov., isolated from the surface seawater along the coast of Xiamen Island, China.</title>
        <authorList>
            <person name="Lyu L."/>
        </authorList>
    </citation>
    <scope>NUCLEOTIDE SEQUENCE</scope>
    <source>
        <strain evidence="3">MJ17</strain>
    </source>
</reference>
<proteinExistence type="predicted"/>
<evidence type="ECO:0000313" key="4">
    <source>
        <dbReference type="Proteomes" id="UP000640485"/>
    </source>
</evidence>
<dbReference type="EMBL" id="JAEPRQ010000002">
    <property type="protein sequence ID" value="MBK4216145.1"/>
    <property type="molecule type" value="Genomic_DNA"/>
</dbReference>
<feature type="region of interest" description="Disordered" evidence="1">
    <location>
        <begin position="123"/>
        <end position="142"/>
    </location>
</feature>
<evidence type="ECO:0000256" key="1">
    <source>
        <dbReference type="SAM" id="MobiDB-lite"/>
    </source>
</evidence>
<keyword evidence="2" id="KW-0732">Signal</keyword>
<sequence>MNRIFFILILGISPSFALSDDWPIGFMELDPKDQVVATGFTVGIVTACAKGGADDFDEEIVSQFELGAEQAFDDIGIDLAEDANKKRYQQGFDAAPSYIVALGGISEACPIIQEQLNRAHECWTSPRTDPSRSVPESDIEPC</sequence>